<protein>
    <recommendedName>
        <fullName evidence="1">BTB domain-containing protein</fullName>
    </recommendedName>
</protein>
<feature type="domain" description="BTB" evidence="1">
    <location>
        <begin position="1"/>
        <end position="56"/>
    </location>
</feature>
<reference evidence="2" key="3">
    <citation type="submission" date="2023-05" db="EMBL/GenBank/DDBJ databases">
        <authorList>
            <person name="Smith C.H."/>
        </authorList>
    </citation>
    <scope>NUCLEOTIDE SEQUENCE</scope>
    <source>
        <strain evidence="2">CHS0354</strain>
        <tissue evidence="2">Mantle</tissue>
    </source>
</reference>
<evidence type="ECO:0000259" key="1">
    <source>
        <dbReference type="PROSITE" id="PS50097"/>
    </source>
</evidence>
<dbReference type="Gene3D" id="3.30.710.10">
    <property type="entry name" value="Potassium Channel Kv1.1, Chain A"/>
    <property type="match status" value="1"/>
</dbReference>
<dbReference type="InterPro" id="IPR011333">
    <property type="entry name" value="SKP1/BTB/POZ_sf"/>
</dbReference>
<dbReference type="SUPFAM" id="SSF54695">
    <property type="entry name" value="POZ domain"/>
    <property type="match status" value="1"/>
</dbReference>
<comment type="caution">
    <text evidence="2">The sequence shown here is derived from an EMBL/GenBank/DDBJ whole genome shotgun (WGS) entry which is preliminary data.</text>
</comment>
<reference evidence="2" key="2">
    <citation type="journal article" date="2021" name="Genome Biol. Evol.">
        <title>Developing a high-quality reference genome for a parasitic bivalve with doubly uniparental inheritance (Bivalvia: Unionida).</title>
        <authorList>
            <person name="Smith C.H."/>
        </authorList>
    </citation>
    <scope>NUCLEOTIDE SEQUENCE</scope>
    <source>
        <strain evidence="2">CHS0354</strain>
        <tissue evidence="2">Mantle</tissue>
    </source>
</reference>
<dbReference type="Pfam" id="PF00651">
    <property type="entry name" value="BTB"/>
    <property type="match status" value="1"/>
</dbReference>
<gene>
    <name evidence="2" type="ORF">CHS0354_015702</name>
</gene>
<accession>A0AAE0WB04</accession>
<dbReference type="PANTHER" id="PTHR24413">
    <property type="entry name" value="SPECKLE-TYPE POZ PROTEIN"/>
    <property type="match status" value="1"/>
</dbReference>
<dbReference type="InterPro" id="IPR000210">
    <property type="entry name" value="BTB/POZ_dom"/>
</dbReference>
<dbReference type="AlphaFoldDB" id="A0AAE0WB04"/>
<proteinExistence type="predicted"/>
<evidence type="ECO:0000313" key="2">
    <source>
        <dbReference type="EMBL" id="KAK3608668.1"/>
    </source>
</evidence>
<organism evidence="2 3">
    <name type="scientific">Potamilus streckersoni</name>
    <dbReference type="NCBI Taxonomy" id="2493646"/>
    <lineage>
        <taxon>Eukaryota</taxon>
        <taxon>Metazoa</taxon>
        <taxon>Spiralia</taxon>
        <taxon>Lophotrochozoa</taxon>
        <taxon>Mollusca</taxon>
        <taxon>Bivalvia</taxon>
        <taxon>Autobranchia</taxon>
        <taxon>Heteroconchia</taxon>
        <taxon>Palaeoheterodonta</taxon>
        <taxon>Unionida</taxon>
        <taxon>Unionoidea</taxon>
        <taxon>Unionidae</taxon>
        <taxon>Ambleminae</taxon>
        <taxon>Lampsilini</taxon>
        <taxon>Potamilus</taxon>
    </lineage>
</organism>
<dbReference type="EMBL" id="JAEAOA010000979">
    <property type="protein sequence ID" value="KAK3608668.1"/>
    <property type="molecule type" value="Genomic_DNA"/>
</dbReference>
<evidence type="ECO:0000313" key="3">
    <source>
        <dbReference type="Proteomes" id="UP001195483"/>
    </source>
</evidence>
<dbReference type="PROSITE" id="PS50097">
    <property type="entry name" value="BTB"/>
    <property type="match status" value="1"/>
</dbReference>
<sequence length="69" mass="7941">MKDEAIEEIKGHRVILAARSPVFEAMFYRQMESNKVVIEDASPESFKLFLSLSHNSTNHGSSRGHYEMR</sequence>
<reference evidence="2" key="1">
    <citation type="journal article" date="2021" name="Genome Biol. Evol.">
        <title>A High-Quality Reference Genome for a Parasitic Bivalve with Doubly Uniparental Inheritance (Bivalvia: Unionida).</title>
        <authorList>
            <person name="Smith C.H."/>
        </authorList>
    </citation>
    <scope>NUCLEOTIDE SEQUENCE</scope>
    <source>
        <strain evidence="2">CHS0354</strain>
    </source>
</reference>
<keyword evidence="3" id="KW-1185">Reference proteome</keyword>
<dbReference type="CDD" id="cd18186">
    <property type="entry name" value="BTB_POZ_ZBTB_KLHL-like"/>
    <property type="match status" value="1"/>
</dbReference>
<name>A0AAE0WB04_9BIVA</name>
<dbReference type="Proteomes" id="UP001195483">
    <property type="component" value="Unassembled WGS sequence"/>
</dbReference>